<evidence type="ECO:0000256" key="1">
    <source>
        <dbReference type="SAM" id="Coils"/>
    </source>
</evidence>
<organism evidence="3 4">
    <name type="scientific">Phakopsora pachyrhizi</name>
    <name type="common">Asian soybean rust disease fungus</name>
    <dbReference type="NCBI Taxonomy" id="170000"/>
    <lineage>
        <taxon>Eukaryota</taxon>
        <taxon>Fungi</taxon>
        <taxon>Dikarya</taxon>
        <taxon>Basidiomycota</taxon>
        <taxon>Pucciniomycotina</taxon>
        <taxon>Pucciniomycetes</taxon>
        <taxon>Pucciniales</taxon>
        <taxon>Phakopsoraceae</taxon>
        <taxon>Phakopsora</taxon>
    </lineage>
</organism>
<name>A0AAV0AHQ4_PHAPC</name>
<dbReference type="EMBL" id="CALTRL010000367">
    <property type="protein sequence ID" value="CAH7667722.1"/>
    <property type="molecule type" value="Genomic_DNA"/>
</dbReference>
<keyword evidence="4" id="KW-1185">Reference proteome</keyword>
<proteinExistence type="predicted"/>
<dbReference type="Proteomes" id="UP001153365">
    <property type="component" value="Unassembled WGS sequence"/>
</dbReference>
<accession>A0AAV0AHQ4</accession>
<evidence type="ECO:0000256" key="2">
    <source>
        <dbReference type="SAM" id="MobiDB-lite"/>
    </source>
</evidence>
<reference evidence="3" key="1">
    <citation type="submission" date="2022-06" db="EMBL/GenBank/DDBJ databases">
        <authorList>
            <consortium name="SYNGENTA / RWTH Aachen University"/>
        </authorList>
    </citation>
    <scope>NUCLEOTIDE SEQUENCE</scope>
</reference>
<gene>
    <name evidence="3" type="ORF">PPACK8108_LOCUS2147</name>
</gene>
<feature type="coiled-coil region" evidence="1">
    <location>
        <begin position="374"/>
        <end position="401"/>
    </location>
</feature>
<sequence>IPSSSNLQKIVKESYKKRKNGDFRQSEKKFGGSHELVNVGHVQAESGGACNDSDLHRAAVIKGKNVMQDNYSDKFESAKVRTPDRESKMSLDTKYIASEHGAENEIETKLKSSFESDLMKLLDLGTPLIQLDLIKEFELRAKHLNREQIALSILQTLSIVENQIKEHGGNEFFVTDDEALKFLGSLTKRNFLTYYSKGEISPASNVLSYTTQLKTQLRGTDFSSLVNKILWASGANRLTFHQLKEWKKLRDRLKKYQLDMNLGKKSTIGKLFLVYSIAINKIFCNGPENPVFIERQVKALEFYHSVFGNLEANHNKLYKIKGGKDNYDLIRSGNDKAKIDSLENDLFEKYTKKNSNQTIQQLCIVWIMVELWLIQSRNELHQTLKNKNDKLEDNFKHFINNIVHTLLELNKE</sequence>
<feature type="region of interest" description="Disordered" evidence="2">
    <location>
        <begin position="1"/>
        <end position="27"/>
    </location>
</feature>
<evidence type="ECO:0000313" key="3">
    <source>
        <dbReference type="EMBL" id="CAH7667722.1"/>
    </source>
</evidence>
<feature type="non-terminal residue" evidence="3">
    <location>
        <position position="1"/>
    </location>
</feature>
<dbReference type="AlphaFoldDB" id="A0AAV0AHQ4"/>
<protein>
    <submittedName>
        <fullName evidence="3">Expressed protein</fullName>
    </submittedName>
</protein>
<feature type="compositionally biased region" description="Basic and acidic residues" evidence="2">
    <location>
        <begin position="10"/>
        <end position="27"/>
    </location>
</feature>
<keyword evidence="1" id="KW-0175">Coiled coil</keyword>
<evidence type="ECO:0000313" key="4">
    <source>
        <dbReference type="Proteomes" id="UP001153365"/>
    </source>
</evidence>
<comment type="caution">
    <text evidence="3">The sequence shown here is derived from an EMBL/GenBank/DDBJ whole genome shotgun (WGS) entry which is preliminary data.</text>
</comment>